<evidence type="ECO:0000313" key="2">
    <source>
        <dbReference type="EMBL" id="MEN3541378.1"/>
    </source>
</evidence>
<organism evidence="2 3">
    <name type="scientific">Microbispora maris</name>
    <dbReference type="NCBI Taxonomy" id="3144104"/>
    <lineage>
        <taxon>Bacteria</taxon>
        <taxon>Bacillati</taxon>
        <taxon>Actinomycetota</taxon>
        <taxon>Actinomycetes</taxon>
        <taxon>Streptosporangiales</taxon>
        <taxon>Streptosporangiaceae</taxon>
        <taxon>Microbispora</taxon>
    </lineage>
</organism>
<keyword evidence="1" id="KW-1133">Transmembrane helix</keyword>
<dbReference type="EMBL" id="JBDJAW010000149">
    <property type="protein sequence ID" value="MEN3541378.1"/>
    <property type="molecule type" value="Genomic_DNA"/>
</dbReference>
<gene>
    <name evidence="2" type="ORF">AAH991_40185</name>
</gene>
<evidence type="ECO:0008006" key="4">
    <source>
        <dbReference type="Google" id="ProtNLM"/>
    </source>
</evidence>
<keyword evidence="1" id="KW-0812">Transmembrane</keyword>
<evidence type="ECO:0000256" key="1">
    <source>
        <dbReference type="SAM" id="Phobius"/>
    </source>
</evidence>
<feature type="non-terminal residue" evidence="2">
    <location>
        <position position="115"/>
    </location>
</feature>
<sequence length="115" mass="11655">MSAICRHGRWWGLTAVTVVVWAAAGLAALLAGGTVAPLGTGFIADVVHGRTADAWPGRPTWAVAGIAAVLAVAAVAVTLPVCRAVLRRLPAAGDPVTALARNPRLAAFRAMPTAL</sequence>
<evidence type="ECO:0000313" key="3">
    <source>
        <dbReference type="Proteomes" id="UP001447516"/>
    </source>
</evidence>
<name>A0ABV0B1K8_9ACTN</name>
<protein>
    <recommendedName>
        <fullName evidence="4">ABC transporter ATP-binding protein</fullName>
    </recommendedName>
</protein>
<comment type="caution">
    <text evidence="2">The sequence shown here is derived from an EMBL/GenBank/DDBJ whole genome shotgun (WGS) entry which is preliminary data.</text>
</comment>
<feature type="transmembrane region" description="Helical" evidence="1">
    <location>
        <begin position="12"/>
        <end position="39"/>
    </location>
</feature>
<proteinExistence type="predicted"/>
<reference evidence="2 3" key="1">
    <citation type="submission" date="2024-05" db="EMBL/GenBank/DDBJ databases">
        <title>Microbispora sp.ZYX-F-249.</title>
        <authorList>
            <person name="Xie H."/>
        </authorList>
    </citation>
    <scope>NUCLEOTIDE SEQUENCE [LARGE SCALE GENOMIC DNA]</scope>
    <source>
        <strain evidence="2 3">ZYX-F-249</strain>
    </source>
</reference>
<keyword evidence="1" id="KW-0472">Membrane</keyword>
<dbReference type="Proteomes" id="UP001447516">
    <property type="component" value="Unassembled WGS sequence"/>
</dbReference>
<accession>A0ABV0B1K8</accession>
<feature type="transmembrane region" description="Helical" evidence="1">
    <location>
        <begin position="59"/>
        <end position="79"/>
    </location>
</feature>
<keyword evidence="3" id="KW-1185">Reference proteome</keyword>